<organism evidence="3 4">
    <name type="scientific">Actinocorallia aurantiaca</name>
    <dbReference type="NCBI Taxonomy" id="46204"/>
    <lineage>
        <taxon>Bacteria</taxon>
        <taxon>Bacillati</taxon>
        <taxon>Actinomycetota</taxon>
        <taxon>Actinomycetes</taxon>
        <taxon>Streptosporangiales</taxon>
        <taxon>Thermomonosporaceae</taxon>
        <taxon>Actinocorallia</taxon>
    </lineage>
</organism>
<evidence type="ECO:0000313" key="3">
    <source>
        <dbReference type="EMBL" id="GAA2723231.1"/>
    </source>
</evidence>
<evidence type="ECO:0000256" key="1">
    <source>
        <dbReference type="SAM" id="MobiDB-lite"/>
    </source>
</evidence>
<sequence length="51" mass="5288">MMRLIVFCSALPLVLAAGCDADPAEPAPVPYTAVPETPSPFQPPTAPVLQP</sequence>
<feature type="region of interest" description="Disordered" evidence="1">
    <location>
        <begin position="26"/>
        <end position="51"/>
    </location>
</feature>
<feature type="compositionally biased region" description="Pro residues" evidence="1">
    <location>
        <begin position="37"/>
        <end position="51"/>
    </location>
</feature>
<dbReference type="Proteomes" id="UP001501842">
    <property type="component" value="Unassembled WGS sequence"/>
</dbReference>
<evidence type="ECO:0000256" key="2">
    <source>
        <dbReference type="SAM" id="SignalP"/>
    </source>
</evidence>
<feature type="signal peptide" evidence="2">
    <location>
        <begin position="1"/>
        <end position="21"/>
    </location>
</feature>
<dbReference type="EMBL" id="BAAATZ010000006">
    <property type="protein sequence ID" value="GAA2723231.1"/>
    <property type="molecule type" value="Genomic_DNA"/>
</dbReference>
<comment type="caution">
    <text evidence="3">The sequence shown here is derived from an EMBL/GenBank/DDBJ whole genome shotgun (WGS) entry which is preliminary data.</text>
</comment>
<dbReference type="PROSITE" id="PS51257">
    <property type="entry name" value="PROKAR_LIPOPROTEIN"/>
    <property type="match status" value="1"/>
</dbReference>
<reference evidence="3 4" key="1">
    <citation type="journal article" date="2019" name="Int. J. Syst. Evol. Microbiol.">
        <title>The Global Catalogue of Microorganisms (GCM) 10K type strain sequencing project: providing services to taxonomists for standard genome sequencing and annotation.</title>
        <authorList>
            <consortium name="The Broad Institute Genomics Platform"/>
            <consortium name="The Broad Institute Genome Sequencing Center for Infectious Disease"/>
            <person name="Wu L."/>
            <person name="Ma J."/>
        </authorList>
    </citation>
    <scope>NUCLEOTIDE SEQUENCE [LARGE SCALE GENOMIC DNA]</scope>
    <source>
        <strain evidence="3 4">JCM 8201</strain>
    </source>
</reference>
<proteinExistence type="predicted"/>
<protein>
    <submittedName>
        <fullName evidence="3">Uncharacterized protein</fullName>
    </submittedName>
</protein>
<name>A0ABN3U282_9ACTN</name>
<accession>A0ABN3U282</accession>
<keyword evidence="4" id="KW-1185">Reference proteome</keyword>
<dbReference type="RefSeq" id="WP_344449777.1">
    <property type="nucleotide sequence ID" value="NZ_BAAATZ010000006.1"/>
</dbReference>
<evidence type="ECO:0000313" key="4">
    <source>
        <dbReference type="Proteomes" id="UP001501842"/>
    </source>
</evidence>
<keyword evidence="2" id="KW-0732">Signal</keyword>
<gene>
    <name evidence="3" type="ORF">GCM10010439_18010</name>
</gene>
<feature type="chain" id="PRO_5045863569" evidence="2">
    <location>
        <begin position="22"/>
        <end position="51"/>
    </location>
</feature>